<dbReference type="SUPFAM" id="SSF47323">
    <property type="entry name" value="Anticodon-binding domain of a subclass of class I aminoacyl-tRNA synthetases"/>
    <property type="match status" value="1"/>
</dbReference>
<name>A0A3B1B1Q3_9ZZZZ</name>
<comment type="similarity">
    <text evidence="2">Belongs to the class-I aminoacyl-tRNA synthetase family.</text>
</comment>
<feature type="domain" description="Arginyl tRNA synthetase N-terminal" evidence="12">
    <location>
        <begin position="3"/>
        <end position="95"/>
    </location>
</feature>
<dbReference type="InterPro" id="IPR001412">
    <property type="entry name" value="aa-tRNA-synth_I_CS"/>
</dbReference>
<dbReference type="GO" id="GO:0004814">
    <property type="term" value="F:arginine-tRNA ligase activity"/>
    <property type="evidence" value="ECO:0007669"/>
    <property type="project" value="UniProtKB-EC"/>
</dbReference>
<keyword evidence="5 13" id="KW-0436">Ligase</keyword>
<dbReference type="SUPFAM" id="SSF52374">
    <property type="entry name" value="Nucleotidylyl transferase"/>
    <property type="match status" value="1"/>
</dbReference>
<dbReference type="InterPro" id="IPR009080">
    <property type="entry name" value="tRNAsynth_Ia_anticodon-bd"/>
</dbReference>
<proteinExistence type="inferred from homology"/>
<dbReference type="Pfam" id="PF05746">
    <property type="entry name" value="DALR_1"/>
    <property type="match status" value="1"/>
</dbReference>
<dbReference type="PANTHER" id="PTHR11956">
    <property type="entry name" value="ARGINYL-TRNA SYNTHETASE"/>
    <property type="match status" value="1"/>
</dbReference>
<dbReference type="InterPro" id="IPR014729">
    <property type="entry name" value="Rossmann-like_a/b/a_fold"/>
</dbReference>
<dbReference type="FunFam" id="3.30.1360.70:FF:000003">
    <property type="entry name" value="Arginine--tRNA ligase"/>
    <property type="match status" value="1"/>
</dbReference>
<keyword evidence="8" id="KW-0648">Protein biosynthesis</keyword>
<evidence type="ECO:0000256" key="9">
    <source>
        <dbReference type="ARBA" id="ARBA00023146"/>
    </source>
</evidence>
<dbReference type="InterPro" id="IPR008909">
    <property type="entry name" value="DALR_anticod-bd"/>
</dbReference>
<dbReference type="PRINTS" id="PR01038">
    <property type="entry name" value="TRNASYNTHARG"/>
</dbReference>
<evidence type="ECO:0000259" key="11">
    <source>
        <dbReference type="SMART" id="SM00836"/>
    </source>
</evidence>
<dbReference type="EMBL" id="UOFS01000043">
    <property type="protein sequence ID" value="VAX00245.1"/>
    <property type="molecule type" value="Genomic_DNA"/>
</dbReference>
<evidence type="ECO:0000259" key="12">
    <source>
        <dbReference type="SMART" id="SM01016"/>
    </source>
</evidence>
<dbReference type="SMART" id="SM01016">
    <property type="entry name" value="Arg_tRNA_synt_N"/>
    <property type="match status" value="1"/>
</dbReference>
<comment type="subcellular location">
    <subcellularLocation>
        <location evidence="1">Cytoplasm</location>
    </subcellularLocation>
</comment>
<dbReference type="FunFam" id="1.10.730.10:FF:000008">
    <property type="entry name" value="Arginine--tRNA ligase"/>
    <property type="match status" value="1"/>
</dbReference>
<sequence length="596" mass="66659">MKDALTALLNTAATTLINNGDVPQDTTIRIQLDQAKGKADDRAHGDFASNLALTLAKAAKCKPRDLAEKIVAALPASELVNKIEIAGPGFINFYLNKTAFHTVLPDIITLADKFGCSNVAAGKKVQVEFVSANPTGPLHVGHGRGAAFGAVVGNLLAAIGYQVHREYYVNDAGRQMDILAASVYLRYLDLCGENVTFPNNAYKGDYVWDIAATLHRENNNKYHQAIGTLMQNVPEDLTVENPDGDKEKHIDGIIKNAKELLADNYQTVFDVALNHLLTDIKNDLEAFGVHYDEWFSERSLISSGAVDDAITQLREKDFIYEKEGKVWFRSTAFTDEKDRVLVRDNGLKTYIASDIAYHKNKLDRGYDEIIDIWGSDHHGYVARVKAAMDALSGRSDSLEVLLVQFVNLYEGGVKKAMSTRSGEFITLRQLRREVGNDATRFFYVMRKNEQHLDFDMDLARKQSSENPLYYIQYAHARICSVNRKAAESDMVYDQAIGLENITLLTEQSEVALMNSLQQYPALIHKAATEHEAYLLCNYLRELATVLHSYYDADNKRIRILIDDTKLRNARLLLLQATKQVIQNGLNLIGVTAPETM</sequence>
<evidence type="ECO:0000256" key="7">
    <source>
        <dbReference type="ARBA" id="ARBA00022840"/>
    </source>
</evidence>
<feature type="domain" description="DALR anticodon binding" evidence="11">
    <location>
        <begin position="471"/>
        <end position="596"/>
    </location>
</feature>
<evidence type="ECO:0000313" key="13">
    <source>
        <dbReference type="EMBL" id="VAX00245.1"/>
    </source>
</evidence>
<accession>A0A3B1B1Q3</accession>
<dbReference type="InterPro" id="IPR005148">
    <property type="entry name" value="Arg-tRNA-synth_N"/>
</dbReference>
<evidence type="ECO:0000256" key="5">
    <source>
        <dbReference type="ARBA" id="ARBA00022598"/>
    </source>
</evidence>
<dbReference type="Gene3D" id="3.30.1360.70">
    <property type="entry name" value="Arginyl tRNA synthetase N-terminal domain"/>
    <property type="match status" value="1"/>
</dbReference>
<keyword evidence="6" id="KW-0547">Nucleotide-binding</keyword>
<dbReference type="GO" id="GO:0006420">
    <property type="term" value="P:arginyl-tRNA aminoacylation"/>
    <property type="evidence" value="ECO:0007669"/>
    <property type="project" value="InterPro"/>
</dbReference>
<dbReference type="NCBIfam" id="TIGR00456">
    <property type="entry name" value="argS"/>
    <property type="match status" value="1"/>
</dbReference>
<dbReference type="CDD" id="cd00671">
    <property type="entry name" value="ArgRS_core"/>
    <property type="match status" value="1"/>
</dbReference>
<dbReference type="SUPFAM" id="SSF55190">
    <property type="entry name" value="Arginyl-tRNA synthetase (ArgRS), N-terminal 'additional' domain"/>
    <property type="match status" value="1"/>
</dbReference>
<comment type="catalytic activity">
    <reaction evidence="10">
        <text>tRNA(Arg) + L-arginine + ATP = L-arginyl-tRNA(Arg) + AMP + diphosphate</text>
        <dbReference type="Rhea" id="RHEA:20301"/>
        <dbReference type="Rhea" id="RHEA-COMP:9658"/>
        <dbReference type="Rhea" id="RHEA-COMP:9673"/>
        <dbReference type="ChEBI" id="CHEBI:30616"/>
        <dbReference type="ChEBI" id="CHEBI:32682"/>
        <dbReference type="ChEBI" id="CHEBI:33019"/>
        <dbReference type="ChEBI" id="CHEBI:78442"/>
        <dbReference type="ChEBI" id="CHEBI:78513"/>
        <dbReference type="ChEBI" id="CHEBI:456215"/>
        <dbReference type="EC" id="6.1.1.19"/>
    </reaction>
</comment>
<protein>
    <recommendedName>
        <fullName evidence="3">arginine--tRNA ligase</fullName>
        <ecNumber evidence="3">6.1.1.19</ecNumber>
    </recommendedName>
</protein>
<dbReference type="Gene3D" id="1.10.730.10">
    <property type="entry name" value="Isoleucyl-tRNA Synthetase, Domain 1"/>
    <property type="match status" value="1"/>
</dbReference>
<dbReference type="InterPro" id="IPR035684">
    <property type="entry name" value="ArgRS_core"/>
</dbReference>
<reference evidence="13" key="1">
    <citation type="submission" date="2018-06" db="EMBL/GenBank/DDBJ databases">
        <authorList>
            <person name="Zhirakovskaya E."/>
        </authorList>
    </citation>
    <scope>NUCLEOTIDE SEQUENCE</scope>
</reference>
<dbReference type="Gene3D" id="3.40.50.620">
    <property type="entry name" value="HUPs"/>
    <property type="match status" value="1"/>
</dbReference>
<keyword evidence="7" id="KW-0067">ATP-binding</keyword>
<evidence type="ECO:0000256" key="1">
    <source>
        <dbReference type="ARBA" id="ARBA00004496"/>
    </source>
</evidence>
<gene>
    <name evidence="13" type="ORF">MNBD_GAMMA22-74</name>
</gene>
<evidence type="ECO:0000256" key="10">
    <source>
        <dbReference type="ARBA" id="ARBA00049339"/>
    </source>
</evidence>
<dbReference type="GO" id="GO:0005524">
    <property type="term" value="F:ATP binding"/>
    <property type="evidence" value="ECO:0007669"/>
    <property type="project" value="UniProtKB-KW"/>
</dbReference>
<organism evidence="13">
    <name type="scientific">hydrothermal vent metagenome</name>
    <dbReference type="NCBI Taxonomy" id="652676"/>
    <lineage>
        <taxon>unclassified sequences</taxon>
        <taxon>metagenomes</taxon>
        <taxon>ecological metagenomes</taxon>
    </lineage>
</organism>
<dbReference type="InterPro" id="IPR001278">
    <property type="entry name" value="Arg-tRNA-ligase"/>
</dbReference>
<dbReference type="Pfam" id="PF00750">
    <property type="entry name" value="tRNA-synt_1d"/>
    <property type="match status" value="1"/>
</dbReference>
<keyword evidence="9 13" id="KW-0030">Aminoacyl-tRNA synthetase</keyword>
<dbReference type="AlphaFoldDB" id="A0A3B1B1Q3"/>
<dbReference type="PANTHER" id="PTHR11956:SF5">
    <property type="entry name" value="ARGININE--TRNA LIGASE, CYTOPLASMIC"/>
    <property type="match status" value="1"/>
</dbReference>
<keyword evidence="4" id="KW-0963">Cytoplasm</keyword>
<evidence type="ECO:0000256" key="2">
    <source>
        <dbReference type="ARBA" id="ARBA00005594"/>
    </source>
</evidence>
<evidence type="ECO:0000256" key="6">
    <source>
        <dbReference type="ARBA" id="ARBA00022741"/>
    </source>
</evidence>
<dbReference type="PROSITE" id="PS00178">
    <property type="entry name" value="AA_TRNA_LIGASE_I"/>
    <property type="match status" value="1"/>
</dbReference>
<dbReference type="Pfam" id="PF03485">
    <property type="entry name" value="Arg_tRNA_synt_N"/>
    <property type="match status" value="1"/>
</dbReference>
<dbReference type="EC" id="6.1.1.19" evidence="3"/>
<evidence type="ECO:0000256" key="8">
    <source>
        <dbReference type="ARBA" id="ARBA00022917"/>
    </source>
</evidence>
<evidence type="ECO:0000256" key="3">
    <source>
        <dbReference type="ARBA" id="ARBA00012837"/>
    </source>
</evidence>
<evidence type="ECO:0000256" key="4">
    <source>
        <dbReference type="ARBA" id="ARBA00022490"/>
    </source>
</evidence>
<dbReference type="InterPro" id="IPR036695">
    <property type="entry name" value="Arg-tRNA-synth_N_sf"/>
</dbReference>
<dbReference type="HAMAP" id="MF_00123">
    <property type="entry name" value="Arg_tRNA_synth"/>
    <property type="match status" value="1"/>
</dbReference>
<dbReference type="SMART" id="SM00836">
    <property type="entry name" value="DALR_1"/>
    <property type="match status" value="1"/>
</dbReference>
<dbReference type="GO" id="GO:0005737">
    <property type="term" value="C:cytoplasm"/>
    <property type="evidence" value="ECO:0007669"/>
    <property type="project" value="UniProtKB-SubCell"/>
</dbReference>